<dbReference type="Pfam" id="PF05016">
    <property type="entry name" value="ParE_toxin"/>
    <property type="match status" value="1"/>
</dbReference>
<organism evidence="1">
    <name type="scientific">Candidatus Methanogaster sp. ANME-2c ERB4</name>
    <dbReference type="NCBI Taxonomy" id="2759911"/>
    <lineage>
        <taxon>Archaea</taxon>
        <taxon>Methanobacteriati</taxon>
        <taxon>Methanobacteriota</taxon>
        <taxon>Stenosarchaea group</taxon>
        <taxon>Methanomicrobia</taxon>
        <taxon>Methanosarcinales</taxon>
        <taxon>ANME-2 cluster</taxon>
        <taxon>Candidatus Methanogasteraceae</taxon>
        <taxon>Candidatus Methanogaster</taxon>
    </lineage>
</organism>
<sequence length="116" mass="13748">MPSEPSESVQVEYTQEFKRNLRALAKKYRHIRSDVQPVIDQLQAGEVMGDQVPRTRYTIFKVRVRNSDIQKGKRSGYRLIYHLRTPENIILVTIYSKLDQSDISTEQIRRILTRVW</sequence>
<protein>
    <recommendedName>
        <fullName evidence="2">Type II toxin-antitoxin system RelE/ParE family toxin</fullName>
    </recommendedName>
</protein>
<dbReference type="InterPro" id="IPR007712">
    <property type="entry name" value="RelE/ParE_toxin"/>
</dbReference>
<accession>A0A7G9YR57</accession>
<gene>
    <name evidence="1" type="ORF">EGLMOMJH_00030</name>
</gene>
<evidence type="ECO:0000313" key="1">
    <source>
        <dbReference type="EMBL" id="QNO50491.1"/>
    </source>
</evidence>
<evidence type="ECO:0008006" key="2">
    <source>
        <dbReference type="Google" id="ProtNLM"/>
    </source>
</evidence>
<dbReference type="EMBL" id="MT631437">
    <property type="protein sequence ID" value="QNO50491.1"/>
    <property type="molecule type" value="Genomic_DNA"/>
</dbReference>
<dbReference type="AlphaFoldDB" id="A0A7G9YR57"/>
<name>A0A7G9YR57_9EURY</name>
<proteinExistence type="predicted"/>
<reference evidence="1" key="1">
    <citation type="submission" date="2020-06" db="EMBL/GenBank/DDBJ databases">
        <title>Unique genomic features of the anaerobic methanotrophic archaea.</title>
        <authorList>
            <person name="Chadwick G.L."/>
            <person name="Skennerton C.T."/>
            <person name="Laso-Perez R."/>
            <person name="Leu A.O."/>
            <person name="Speth D.R."/>
            <person name="Yu H."/>
            <person name="Morgan-Lang C."/>
            <person name="Hatzenpichler R."/>
            <person name="Goudeau D."/>
            <person name="Malmstrom R."/>
            <person name="Brazelton W.J."/>
            <person name="Woyke T."/>
            <person name="Hallam S.J."/>
            <person name="Tyson G.W."/>
            <person name="Wegener G."/>
            <person name="Boetius A."/>
            <person name="Orphan V."/>
        </authorList>
    </citation>
    <scope>NUCLEOTIDE SEQUENCE</scope>
</reference>